<proteinExistence type="predicted"/>
<sequence length="196" mass="20868">MPSPAPARGPRKRKIGSAYTGPAEAERSLPPKRTRLPAPLPPAGPSTPGWAWEGQQAPAADAPPAGPEPEQRDAATLAGWATRRRHFAASWARLADLSSADASLLPSDDLLNALHAHTAALYASHGLLAPVGSKTRKYTYLSRKKRALLVEGVLARPGPKASKRESTRSLYKRREMRACFEGNALLALGGFVGGPR</sequence>
<gene>
    <name evidence="2" type="ORF">Q8F55_006338</name>
</gene>
<evidence type="ECO:0000313" key="3">
    <source>
        <dbReference type="Proteomes" id="UP001565368"/>
    </source>
</evidence>
<evidence type="ECO:0000256" key="1">
    <source>
        <dbReference type="SAM" id="MobiDB-lite"/>
    </source>
</evidence>
<dbReference type="Proteomes" id="UP001565368">
    <property type="component" value="Unassembled WGS sequence"/>
</dbReference>
<dbReference type="RefSeq" id="XP_069206870.1">
    <property type="nucleotide sequence ID" value="XM_069354799.1"/>
</dbReference>
<protein>
    <submittedName>
        <fullName evidence="2">Uncharacterized protein</fullName>
    </submittedName>
</protein>
<feature type="compositionally biased region" description="Low complexity" evidence="1">
    <location>
        <begin position="46"/>
        <end position="63"/>
    </location>
</feature>
<reference evidence="2 3" key="1">
    <citation type="submission" date="2023-08" db="EMBL/GenBank/DDBJ databases">
        <title>Annotated Genome Sequence of Vanrija albida AlHP1.</title>
        <authorList>
            <person name="Herzog R."/>
        </authorList>
    </citation>
    <scope>NUCLEOTIDE SEQUENCE [LARGE SCALE GENOMIC DNA]</scope>
    <source>
        <strain evidence="2 3">AlHP1</strain>
    </source>
</reference>
<dbReference type="GeneID" id="95987381"/>
<feature type="region of interest" description="Disordered" evidence="1">
    <location>
        <begin position="1"/>
        <end position="73"/>
    </location>
</feature>
<name>A0ABR3PWV4_9TREE</name>
<dbReference type="EMBL" id="JBBXJM010000005">
    <property type="protein sequence ID" value="KAL1406926.1"/>
    <property type="molecule type" value="Genomic_DNA"/>
</dbReference>
<comment type="caution">
    <text evidence="2">The sequence shown here is derived from an EMBL/GenBank/DDBJ whole genome shotgun (WGS) entry which is preliminary data.</text>
</comment>
<keyword evidence="3" id="KW-1185">Reference proteome</keyword>
<accession>A0ABR3PWV4</accession>
<organism evidence="2 3">
    <name type="scientific">Vanrija albida</name>
    <dbReference type="NCBI Taxonomy" id="181172"/>
    <lineage>
        <taxon>Eukaryota</taxon>
        <taxon>Fungi</taxon>
        <taxon>Dikarya</taxon>
        <taxon>Basidiomycota</taxon>
        <taxon>Agaricomycotina</taxon>
        <taxon>Tremellomycetes</taxon>
        <taxon>Trichosporonales</taxon>
        <taxon>Trichosporonaceae</taxon>
        <taxon>Vanrija</taxon>
    </lineage>
</organism>
<evidence type="ECO:0000313" key="2">
    <source>
        <dbReference type="EMBL" id="KAL1406926.1"/>
    </source>
</evidence>